<reference evidence="1" key="1">
    <citation type="journal article" date="2014" name="Int. J. Syst. Evol. Microbiol.">
        <title>Complete genome sequence of Corynebacterium casei LMG S-19264T (=DSM 44701T), isolated from a smear-ripened cheese.</title>
        <authorList>
            <consortium name="US DOE Joint Genome Institute (JGI-PGF)"/>
            <person name="Walter F."/>
            <person name="Albersmeier A."/>
            <person name="Kalinowski J."/>
            <person name="Ruckert C."/>
        </authorList>
    </citation>
    <scope>NUCLEOTIDE SEQUENCE</scope>
    <source>
        <strain evidence="1">KCTC 42651</strain>
    </source>
</reference>
<dbReference type="EMBL" id="BMZS01000005">
    <property type="protein sequence ID" value="GHD51572.1"/>
    <property type="molecule type" value="Genomic_DNA"/>
</dbReference>
<sequence>MRESFERLFYRGFAHVTHNRLIRTLWDWDIPGERLRTRVPYEDQALWGRFTNDRFDAGAAVNVRLNQLQSGAFGFTMPLELTPQAAQGRVCEFMAFFVVDDNSLSGLFAFWNDVFEALREEGFTHTVGTTAPKILPLYRRIGAIPIDEAVIEGETRYFIHFDLSRTSRWMKREASSLAAPELSEPVYLVSPTPAPGEALALVDQELGVQLARLLVVLNIARGESDEGYSLGVRTRCAARIRQLLQKYLAHIAAASKTPEQTAAVVRRERQLVAFDALTESVHGFASLACAHPGRMTDTLIESLDVLLLTALRAWDQEEGEQETLVAVTREDRAPMLAKLRENARREALGAPSEAVLAELADHFAQAVRVLHRLFGSDPL</sequence>
<reference evidence="1" key="2">
    <citation type="submission" date="2020-09" db="EMBL/GenBank/DDBJ databases">
        <authorList>
            <person name="Sun Q."/>
            <person name="Kim S."/>
        </authorList>
    </citation>
    <scope>NUCLEOTIDE SEQUENCE</scope>
    <source>
        <strain evidence="1">KCTC 42651</strain>
    </source>
</reference>
<organism evidence="1 2">
    <name type="scientific">Thalassobaculum fulvum</name>
    <dbReference type="NCBI Taxonomy" id="1633335"/>
    <lineage>
        <taxon>Bacteria</taxon>
        <taxon>Pseudomonadati</taxon>
        <taxon>Pseudomonadota</taxon>
        <taxon>Alphaproteobacteria</taxon>
        <taxon>Rhodospirillales</taxon>
        <taxon>Thalassobaculaceae</taxon>
        <taxon>Thalassobaculum</taxon>
    </lineage>
</organism>
<proteinExistence type="predicted"/>
<dbReference type="AlphaFoldDB" id="A0A918XSZ5"/>
<gene>
    <name evidence="1" type="ORF">GCM10017083_26180</name>
</gene>
<accession>A0A918XSZ5</accession>
<evidence type="ECO:0000313" key="2">
    <source>
        <dbReference type="Proteomes" id="UP000630353"/>
    </source>
</evidence>
<dbReference type="Proteomes" id="UP000630353">
    <property type="component" value="Unassembled WGS sequence"/>
</dbReference>
<comment type="caution">
    <text evidence="1">The sequence shown here is derived from an EMBL/GenBank/DDBJ whole genome shotgun (WGS) entry which is preliminary data.</text>
</comment>
<keyword evidence="2" id="KW-1185">Reference proteome</keyword>
<evidence type="ECO:0000313" key="1">
    <source>
        <dbReference type="EMBL" id="GHD51572.1"/>
    </source>
</evidence>
<protein>
    <submittedName>
        <fullName evidence="1">Uncharacterized protein</fullName>
    </submittedName>
</protein>
<name>A0A918XSZ5_9PROT</name>